<dbReference type="InterPro" id="IPR028090">
    <property type="entry name" value="JAB_dom_prok"/>
</dbReference>
<dbReference type="Pfam" id="PF14464">
    <property type="entry name" value="Prok-JAB"/>
    <property type="match status" value="1"/>
</dbReference>
<accession>A0AA87U7S3</accession>
<proteinExistence type="predicted"/>
<dbReference type="GO" id="GO:0006508">
    <property type="term" value="P:proteolysis"/>
    <property type="evidence" value="ECO:0007669"/>
    <property type="project" value="UniProtKB-KW"/>
</dbReference>
<evidence type="ECO:0000259" key="7">
    <source>
        <dbReference type="Pfam" id="PF14464"/>
    </source>
</evidence>
<dbReference type="InterPro" id="IPR032865">
    <property type="entry name" value="Prok-E2_A"/>
</dbReference>
<dbReference type="InterPro" id="IPR035985">
    <property type="entry name" value="Ubiquitin-activating_enz"/>
</dbReference>
<dbReference type="Pfam" id="PF00899">
    <property type="entry name" value="ThiF"/>
    <property type="match status" value="1"/>
</dbReference>
<dbReference type="Gene3D" id="3.40.140.10">
    <property type="entry name" value="Cytidine Deaminase, domain 2"/>
    <property type="match status" value="1"/>
</dbReference>
<feature type="domain" description="THIF-type NAD/FAD binding fold" evidence="6">
    <location>
        <begin position="361"/>
        <end position="485"/>
    </location>
</feature>
<evidence type="ECO:0000256" key="4">
    <source>
        <dbReference type="ARBA" id="ARBA00022833"/>
    </source>
</evidence>
<evidence type="ECO:0000313" key="8">
    <source>
        <dbReference type="EMBL" id="GAJ96971.1"/>
    </source>
</evidence>
<dbReference type="EMBL" id="BAYX01000028">
    <property type="protein sequence ID" value="GAJ96971.1"/>
    <property type="molecule type" value="Genomic_DNA"/>
</dbReference>
<reference evidence="8 9" key="1">
    <citation type="submission" date="2014-05" db="EMBL/GenBank/DDBJ databases">
        <title>Whole genome shotgun sequence of Rhizobium rhizogenes NBRC 13257.</title>
        <authorList>
            <person name="Katano-Makiyama Y."/>
            <person name="Hosoyama A."/>
            <person name="Hashimoto M."/>
            <person name="Hosoyama Y."/>
            <person name="Noguchi M."/>
            <person name="Tsuchikane K."/>
            <person name="Kimura A."/>
            <person name="Ohji S."/>
            <person name="Ichikawa N."/>
            <person name="Yamazoe A."/>
            <person name="Fujita N."/>
        </authorList>
    </citation>
    <scope>NUCLEOTIDE SEQUENCE [LARGE SCALE GENOMIC DNA]</scope>
    <source>
        <strain evidence="8 9">NBRC 13257</strain>
    </source>
</reference>
<dbReference type="GO" id="GO:0061504">
    <property type="term" value="P:cyclic threonylcarbamoyladenosine biosynthetic process"/>
    <property type="evidence" value="ECO:0007669"/>
    <property type="project" value="TreeGrafter"/>
</dbReference>
<dbReference type="InterPro" id="IPR000594">
    <property type="entry name" value="ThiF_NAD_FAD-bd"/>
</dbReference>
<comment type="caution">
    <text evidence="8">The sequence shown here is derived from an EMBL/GenBank/DDBJ whole genome shotgun (WGS) entry which is preliminary data.</text>
</comment>
<sequence>MWQPDGSEVIDQPAVAIPLAAATVRYLRESCEDFAEVLECRRLPSGRMEIVTFELRVEVPQRPVYDVRSRETVSVCFVAGRESAPGIVVTREDFPDTPHQNIVPEGFPSMLCIDDRPWQDVRSGYTASELVTRISHWFAKAGQGELHGDDQPFDPFFGYSSPHQVILTSDGMAAMDAGQKLNVWTTDENRRFLLVTSFEADGFPRQVTNIHVVQVDVEPQQMKRIRRAPRNLPGLVNMLMDRDQTFVDRLKKSVEDWFEGGKRDDDAKWIFCVLARFPQIHPRTGVVGATKPMAFLAEASPGQIGVALGVLDHNDSSHGTDLKYVRRLFPRTDIGSLSKFEVQVAQVHMEMDADAAARITGHEAADRRRAVLVGAGSLGSTMAELLTREGFFEWTIVDDDALLPHNLSRHTLNRSHFGRLKAPSLAERLLSIRSDVAPKAVVENLLDEPISEGLASAIDGAELILDASASVPVSRFLSDRDCRARRVCAFFAPDGGSAVLMIEAADRTTTLRDVEAVYLREVLINPSLETHFEAGQQMRYTGACRALTSKIPTSRVGVLTALIASGISKEISLPQPSLRIWSVDGEDAVEAIRLLPAVTARSIGEWKVLIPEGLRAELAGRRAAALPNETGGPLLGLVDFEAKIITAVHAPTPPSDSVGKPTSFVRGTIGLRKIIETAEKRSGGQVRYLGEWHSHPRGASSAPSVVDVSQIYDLSLISDIDGLPAISLIVSEIEIGILVGSVQ</sequence>
<evidence type="ECO:0000256" key="1">
    <source>
        <dbReference type="ARBA" id="ARBA00022670"/>
    </source>
</evidence>
<dbReference type="SUPFAM" id="SSF102712">
    <property type="entry name" value="JAB1/MPN domain"/>
    <property type="match status" value="1"/>
</dbReference>
<dbReference type="AlphaFoldDB" id="A0AA87U7S3"/>
<dbReference type="GO" id="GO:0008641">
    <property type="term" value="F:ubiquitin-like modifier activating enzyme activity"/>
    <property type="evidence" value="ECO:0007669"/>
    <property type="project" value="InterPro"/>
</dbReference>
<keyword evidence="4" id="KW-0862">Zinc</keyword>
<keyword evidence="5" id="KW-0482">Metalloprotease</keyword>
<dbReference type="Pfam" id="PF14457">
    <property type="entry name" value="Prok-E2_A"/>
    <property type="match status" value="1"/>
</dbReference>
<dbReference type="GO" id="GO:0061503">
    <property type="term" value="F:tRNA threonylcarbamoyladenosine dehydratase"/>
    <property type="evidence" value="ECO:0007669"/>
    <property type="project" value="TreeGrafter"/>
</dbReference>
<evidence type="ECO:0000313" key="9">
    <source>
        <dbReference type="Proteomes" id="UP000026941"/>
    </source>
</evidence>
<evidence type="ECO:0000259" key="6">
    <source>
        <dbReference type="Pfam" id="PF00899"/>
    </source>
</evidence>
<dbReference type="GO" id="GO:0046872">
    <property type="term" value="F:metal ion binding"/>
    <property type="evidence" value="ECO:0007669"/>
    <property type="project" value="UniProtKB-KW"/>
</dbReference>
<dbReference type="PANTHER" id="PTHR43267:SF1">
    <property type="entry name" value="TRNA THREONYLCARBAMOYLADENOSINE DEHYDRATASE"/>
    <property type="match status" value="1"/>
</dbReference>
<protein>
    <submittedName>
        <fullName evidence="8">Uncharacterized protein</fullName>
    </submittedName>
</protein>
<organism evidence="8 9">
    <name type="scientific">Rhizobium rhizogenes NBRC 13257</name>
    <dbReference type="NCBI Taxonomy" id="1220581"/>
    <lineage>
        <taxon>Bacteria</taxon>
        <taxon>Pseudomonadati</taxon>
        <taxon>Pseudomonadota</taxon>
        <taxon>Alphaproteobacteria</taxon>
        <taxon>Hyphomicrobiales</taxon>
        <taxon>Rhizobiaceae</taxon>
        <taxon>Rhizobium/Agrobacterium group</taxon>
        <taxon>Rhizobium</taxon>
    </lineage>
</organism>
<gene>
    <name evidence="8" type="ORF">RRH01S_28_00470</name>
</gene>
<keyword evidence="2" id="KW-0479">Metal-binding</keyword>
<name>A0AA87U7S3_RHIRH</name>
<keyword evidence="3" id="KW-0378">Hydrolase</keyword>
<dbReference type="SUPFAM" id="SSF69572">
    <property type="entry name" value="Activating enzymes of the ubiquitin-like proteins"/>
    <property type="match status" value="1"/>
</dbReference>
<dbReference type="Proteomes" id="UP000026941">
    <property type="component" value="Unassembled WGS sequence"/>
</dbReference>
<feature type="domain" description="JAB" evidence="7">
    <location>
        <begin position="612"/>
        <end position="714"/>
    </location>
</feature>
<dbReference type="GO" id="GO:0008237">
    <property type="term" value="F:metallopeptidase activity"/>
    <property type="evidence" value="ECO:0007669"/>
    <property type="project" value="UniProtKB-KW"/>
</dbReference>
<evidence type="ECO:0000256" key="3">
    <source>
        <dbReference type="ARBA" id="ARBA00022801"/>
    </source>
</evidence>
<dbReference type="PANTHER" id="PTHR43267">
    <property type="entry name" value="TRNA THREONYLCARBAMOYLADENOSINE DEHYDRATASE"/>
    <property type="match status" value="1"/>
</dbReference>
<dbReference type="Gene3D" id="3.40.50.720">
    <property type="entry name" value="NAD(P)-binding Rossmann-like Domain"/>
    <property type="match status" value="1"/>
</dbReference>
<evidence type="ECO:0000256" key="2">
    <source>
        <dbReference type="ARBA" id="ARBA00022723"/>
    </source>
</evidence>
<evidence type="ECO:0000256" key="5">
    <source>
        <dbReference type="ARBA" id="ARBA00023049"/>
    </source>
</evidence>
<dbReference type="InterPro" id="IPR045886">
    <property type="entry name" value="ThiF/MoeB/HesA"/>
</dbReference>
<keyword evidence="1" id="KW-0645">Protease</keyword>
<dbReference type="RefSeq" id="WP_042477381.1">
    <property type="nucleotide sequence ID" value="NZ_BAYX01000028.1"/>
</dbReference>